<dbReference type="EMBL" id="JABCKI010006029">
    <property type="protein sequence ID" value="KAG5635746.1"/>
    <property type="molecule type" value="Genomic_DNA"/>
</dbReference>
<dbReference type="GO" id="GO:0004867">
    <property type="term" value="F:serine-type endopeptidase inhibitor activity"/>
    <property type="evidence" value="ECO:0007669"/>
    <property type="project" value="InterPro"/>
</dbReference>
<name>A0A9P7K5E4_9AGAR</name>
<dbReference type="Proteomes" id="UP000717328">
    <property type="component" value="Unassembled WGS sequence"/>
</dbReference>
<accession>A0A9P7K5E4</accession>
<proteinExistence type="predicted"/>
<dbReference type="AlphaFoldDB" id="A0A9P7K5E4"/>
<evidence type="ECO:0000313" key="1">
    <source>
        <dbReference type="EMBL" id="KAG5635746.1"/>
    </source>
</evidence>
<dbReference type="Gene3D" id="2.80.10.50">
    <property type="match status" value="1"/>
</dbReference>
<dbReference type="InterPro" id="IPR031755">
    <property type="entry name" value="Inhibitor_I66"/>
</dbReference>
<keyword evidence="2" id="KW-1185">Reference proteome</keyword>
<reference evidence="1" key="1">
    <citation type="submission" date="2021-02" db="EMBL/GenBank/DDBJ databases">
        <authorList>
            <person name="Nieuwenhuis M."/>
            <person name="Van De Peppel L.J.J."/>
        </authorList>
    </citation>
    <scope>NUCLEOTIDE SEQUENCE</scope>
    <source>
        <strain evidence="1">D49</strain>
    </source>
</reference>
<organism evidence="1 2">
    <name type="scientific">Sphagnurus paluster</name>
    <dbReference type="NCBI Taxonomy" id="117069"/>
    <lineage>
        <taxon>Eukaryota</taxon>
        <taxon>Fungi</taxon>
        <taxon>Dikarya</taxon>
        <taxon>Basidiomycota</taxon>
        <taxon>Agaricomycotina</taxon>
        <taxon>Agaricomycetes</taxon>
        <taxon>Agaricomycetidae</taxon>
        <taxon>Agaricales</taxon>
        <taxon>Tricholomatineae</taxon>
        <taxon>Lyophyllaceae</taxon>
        <taxon>Sphagnurus</taxon>
    </lineage>
</organism>
<evidence type="ECO:0000313" key="2">
    <source>
        <dbReference type="Proteomes" id="UP000717328"/>
    </source>
</evidence>
<gene>
    <name evidence="1" type="ORF">H0H81_010213</name>
</gene>
<comment type="caution">
    <text evidence="1">The sequence shown here is derived from an EMBL/GenBank/DDBJ whole genome shotgun (WGS) entry which is preliminary data.</text>
</comment>
<dbReference type="Pfam" id="PF16850">
    <property type="entry name" value="Inhibitor_I66"/>
    <property type="match status" value="1"/>
</dbReference>
<sequence length="164" mass="18025">MTSNISRIPSGLYAIQNVATDQLIGVFPDESKVGTSPIKSTDDKSTTRNLQWKITHLKDDLYKIEIEGLPAIAINGEVVALVNPTVTVEWKITQLNYLPDSSPVYASLSVKQPHGKVIPGMSGYGWALPSREAGTEVNIEPLMFAAPPQFYDPMQAWKITPLNE</sequence>
<protein>
    <submittedName>
        <fullName evidence="1">Uncharacterized protein</fullName>
    </submittedName>
</protein>
<reference evidence="1" key="2">
    <citation type="submission" date="2021-10" db="EMBL/GenBank/DDBJ databases">
        <title>Phylogenomics reveals ancestral predisposition of the termite-cultivated fungus Termitomyces towards a domesticated lifestyle.</title>
        <authorList>
            <person name="Auxier B."/>
            <person name="Grum-Grzhimaylo A."/>
            <person name="Cardenas M.E."/>
            <person name="Lodge J.D."/>
            <person name="Laessoe T."/>
            <person name="Pedersen O."/>
            <person name="Smith M.E."/>
            <person name="Kuyper T.W."/>
            <person name="Franco-Molano E.A."/>
            <person name="Baroni T.J."/>
            <person name="Aanen D.K."/>
        </authorList>
    </citation>
    <scope>NUCLEOTIDE SEQUENCE</scope>
    <source>
        <strain evidence="1">D49</strain>
    </source>
</reference>